<evidence type="ECO:0000256" key="2">
    <source>
        <dbReference type="SAM" id="MobiDB-lite"/>
    </source>
</evidence>
<dbReference type="OrthoDB" id="786188at2759"/>
<comment type="caution">
    <text evidence="4">The sequence shown here is derived from an EMBL/GenBank/DDBJ whole genome shotgun (WGS) entry which is preliminary data.</text>
</comment>
<dbReference type="PROSITE" id="PS50158">
    <property type="entry name" value="ZF_CCHC"/>
    <property type="match status" value="1"/>
</dbReference>
<keyword evidence="1" id="KW-0479">Metal-binding</keyword>
<dbReference type="PANTHER" id="PTHR31286">
    <property type="entry name" value="GLYCINE-RICH CELL WALL STRUCTURAL PROTEIN 1.8-LIKE"/>
    <property type="match status" value="1"/>
</dbReference>
<protein>
    <recommendedName>
        <fullName evidence="3">CCHC-type domain-containing protein</fullName>
    </recommendedName>
</protein>
<dbReference type="GO" id="GO:0008270">
    <property type="term" value="F:zinc ion binding"/>
    <property type="evidence" value="ECO:0007669"/>
    <property type="project" value="UniProtKB-KW"/>
</dbReference>
<gene>
    <name evidence="4" type="ORF">KFK09_020388</name>
</gene>
<feature type="region of interest" description="Disordered" evidence="2">
    <location>
        <begin position="365"/>
        <end position="385"/>
    </location>
</feature>
<dbReference type="EMBL" id="JAGYWB010000015">
    <property type="protein sequence ID" value="KAI0497166.1"/>
    <property type="molecule type" value="Genomic_DNA"/>
</dbReference>
<accession>A0A8T3AKU7</accession>
<evidence type="ECO:0000259" key="3">
    <source>
        <dbReference type="PROSITE" id="PS50158"/>
    </source>
</evidence>
<feature type="domain" description="CCHC-type" evidence="3">
    <location>
        <begin position="187"/>
        <end position="202"/>
    </location>
</feature>
<keyword evidence="1" id="KW-0862">Zinc</keyword>
<dbReference type="Proteomes" id="UP000829196">
    <property type="component" value="Unassembled WGS sequence"/>
</dbReference>
<reference evidence="4" key="1">
    <citation type="journal article" date="2022" name="Front. Genet.">
        <title>Chromosome-Scale Assembly of the Dendrobium nobile Genome Provides Insights Into the Molecular Mechanism of the Biosynthesis of the Medicinal Active Ingredient of Dendrobium.</title>
        <authorList>
            <person name="Xu Q."/>
            <person name="Niu S.-C."/>
            <person name="Li K.-L."/>
            <person name="Zheng P.-J."/>
            <person name="Zhang X.-J."/>
            <person name="Jia Y."/>
            <person name="Liu Y."/>
            <person name="Niu Y.-X."/>
            <person name="Yu L.-H."/>
            <person name="Chen D.-F."/>
            <person name="Zhang G.-Q."/>
        </authorList>
    </citation>
    <scope>NUCLEOTIDE SEQUENCE</scope>
    <source>
        <tissue evidence="4">Leaf</tissue>
    </source>
</reference>
<feature type="compositionally biased region" description="Polar residues" evidence="2">
    <location>
        <begin position="204"/>
        <end position="221"/>
    </location>
</feature>
<organism evidence="4 5">
    <name type="scientific">Dendrobium nobile</name>
    <name type="common">Orchid</name>
    <dbReference type="NCBI Taxonomy" id="94219"/>
    <lineage>
        <taxon>Eukaryota</taxon>
        <taxon>Viridiplantae</taxon>
        <taxon>Streptophyta</taxon>
        <taxon>Embryophyta</taxon>
        <taxon>Tracheophyta</taxon>
        <taxon>Spermatophyta</taxon>
        <taxon>Magnoliopsida</taxon>
        <taxon>Liliopsida</taxon>
        <taxon>Asparagales</taxon>
        <taxon>Orchidaceae</taxon>
        <taxon>Epidendroideae</taxon>
        <taxon>Malaxideae</taxon>
        <taxon>Dendrobiinae</taxon>
        <taxon>Dendrobium</taxon>
    </lineage>
</organism>
<feature type="compositionally biased region" description="Polar residues" evidence="2">
    <location>
        <begin position="285"/>
        <end position="298"/>
    </location>
</feature>
<dbReference type="InterPro" id="IPR001878">
    <property type="entry name" value="Znf_CCHC"/>
</dbReference>
<proteinExistence type="predicted"/>
<evidence type="ECO:0000313" key="4">
    <source>
        <dbReference type="EMBL" id="KAI0497166.1"/>
    </source>
</evidence>
<name>A0A8T3AKU7_DENNO</name>
<dbReference type="PANTHER" id="PTHR31286:SF99">
    <property type="entry name" value="DUF4283 DOMAIN-CONTAINING PROTEIN"/>
    <property type="match status" value="1"/>
</dbReference>
<dbReference type="AlphaFoldDB" id="A0A8T3AKU7"/>
<keyword evidence="1" id="KW-0863">Zinc-finger</keyword>
<dbReference type="Pfam" id="PF14111">
    <property type="entry name" value="DUF4283"/>
    <property type="match status" value="1"/>
</dbReference>
<evidence type="ECO:0000313" key="5">
    <source>
        <dbReference type="Proteomes" id="UP000829196"/>
    </source>
</evidence>
<evidence type="ECO:0000256" key="1">
    <source>
        <dbReference type="PROSITE-ProRule" id="PRU00047"/>
    </source>
</evidence>
<feature type="compositionally biased region" description="Acidic residues" evidence="2">
    <location>
        <begin position="245"/>
        <end position="254"/>
    </location>
</feature>
<feature type="region of interest" description="Disordered" evidence="2">
    <location>
        <begin position="201"/>
        <end position="299"/>
    </location>
</feature>
<dbReference type="InterPro" id="IPR040256">
    <property type="entry name" value="At4g02000-like"/>
</dbReference>
<sequence length="385" mass="43244">MCIEPEREAVRDNISRLDKAIVAKLMGRRISFSFLCEELKRRWYHFGEFEIITVATNTFICIFKSIEARDAVLSSGPWIVAGNIIGMDKWTSTFSPSSLHGLHSPIWIRLPQLPLIYWDINNITRIANGIGEPLWMDSHTSTWGKSSFARICVRINLEQKLIPGVWINGIHGKFFQRIEYEGLSNFCFDCGYLGHAKGSCPSLGKTSGPSPSSGRATQATHAATKEQPVQAPPTRTEQPIRNDPQECEEPDEDSLGTWNIVTRKRRGKNKAPAAAPSKGRDGVTEPSQATLTPENTQQRMEEISERIVNPRKSPTMNQRVSFNAARSGQDQTPTTVDLSKRQHKASRAFMEKQLLQLGPIATLPRKRRKNLQDDTGGDFVPFEDQ</sequence>
<dbReference type="InterPro" id="IPR025558">
    <property type="entry name" value="DUF4283"/>
</dbReference>
<keyword evidence="5" id="KW-1185">Reference proteome</keyword>
<dbReference type="GO" id="GO:0003676">
    <property type="term" value="F:nucleic acid binding"/>
    <property type="evidence" value="ECO:0007669"/>
    <property type="project" value="InterPro"/>
</dbReference>